<gene>
    <name evidence="3" type="ORF">DDQ50_09590</name>
</gene>
<evidence type="ECO:0000256" key="1">
    <source>
        <dbReference type="SAM" id="MobiDB-lite"/>
    </source>
</evidence>
<dbReference type="AlphaFoldDB" id="A0A2V1HSI2"/>
<evidence type="ECO:0008006" key="5">
    <source>
        <dbReference type="Google" id="ProtNLM"/>
    </source>
</evidence>
<evidence type="ECO:0000256" key="2">
    <source>
        <dbReference type="SAM" id="Phobius"/>
    </source>
</evidence>
<proteinExistence type="predicted"/>
<feature type="region of interest" description="Disordered" evidence="1">
    <location>
        <begin position="31"/>
        <end position="55"/>
    </location>
</feature>
<dbReference type="Proteomes" id="UP000244893">
    <property type="component" value="Unassembled WGS sequence"/>
</dbReference>
<keyword evidence="2" id="KW-0472">Membrane</keyword>
<protein>
    <recommendedName>
        <fullName evidence="5">Anti-sigma factor</fullName>
    </recommendedName>
</protein>
<sequence>MSDLRVRELSEMRDERSQAADAELVLRDLDADLSPAGHDPIPELDDYEDEGEGPRRGRRIGVRIVAGVLAATLIVALSIGGISALTFGQNTPPAVASATLDPAQGRGDASGRAVLEHSLAGGYQMRVTIEGAPVSEGYREVWLVSRDGATRVSLGRLDGESGVFTIPGGLTIREGDVVEVADGTANGDVTRPGAPLVGGALTATSRSIT</sequence>
<dbReference type="OrthoDB" id="4328740at2"/>
<keyword evidence="2" id="KW-0812">Transmembrane</keyword>
<comment type="caution">
    <text evidence="3">The sequence shown here is derived from an EMBL/GenBank/DDBJ whole genome shotgun (WGS) entry which is preliminary data.</text>
</comment>
<keyword evidence="2" id="KW-1133">Transmembrane helix</keyword>
<name>A0A2V1HSI2_9MICO</name>
<evidence type="ECO:0000313" key="4">
    <source>
        <dbReference type="Proteomes" id="UP000244893"/>
    </source>
</evidence>
<feature type="region of interest" description="Disordered" evidence="1">
    <location>
        <begin position="1"/>
        <end position="20"/>
    </location>
</feature>
<reference evidence="3 4" key="1">
    <citation type="submission" date="2018-05" db="EMBL/GenBank/DDBJ databases">
        <title>Amnibacterium sp. M8JJ-5, whole genome shotgun sequence.</title>
        <authorList>
            <person name="Tuo L."/>
        </authorList>
    </citation>
    <scope>NUCLEOTIDE SEQUENCE [LARGE SCALE GENOMIC DNA]</scope>
    <source>
        <strain evidence="3 4">M8JJ-5</strain>
    </source>
</reference>
<dbReference type="RefSeq" id="WP_116756513.1">
    <property type="nucleotide sequence ID" value="NZ_QEOP01000002.1"/>
</dbReference>
<evidence type="ECO:0000313" key="3">
    <source>
        <dbReference type="EMBL" id="PVZ93999.1"/>
    </source>
</evidence>
<feature type="compositionally biased region" description="Acidic residues" evidence="1">
    <location>
        <begin position="42"/>
        <end position="51"/>
    </location>
</feature>
<accession>A0A2V1HSI2</accession>
<feature type="transmembrane region" description="Helical" evidence="2">
    <location>
        <begin position="64"/>
        <end position="87"/>
    </location>
</feature>
<keyword evidence="4" id="KW-1185">Reference proteome</keyword>
<organism evidence="3 4">
    <name type="scientific">Amnibacterium flavum</name>
    <dbReference type="NCBI Taxonomy" id="2173173"/>
    <lineage>
        <taxon>Bacteria</taxon>
        <taxon>Bacillati</taxon>
        <taxon>Actinomycetota</taxon>
        <taxon>Actinomycetes</taxon>
        <taxon>Micrococcales</taxon>
        <taxon>Microbacteriaceae</taxon>
        <taxon>Amnibacterium</taxon>
    </lineage>
</organism>
<dbReference type="EMBL" id="QEOP01000002">
    <property type="protein sequence ID" value="PVZ93999.1"/>
    <property type="molecule type" value="Genomic_DNA"/>
</dbReference>